<sequence length="1014" mass="113533">MASQDKKRKADAESGSHADKALKIDLETEDHPATAKSANTAIPTHREVLDNFLLVNHDTQNPEHLILRRIQDQFANSYNTSAILDEVRRWNPQAPKIRGRWNAMNALAQWDLGVEQDVERARRLGVEDRGPLPEDSSREDIQERLGKELEAFRHLCQSRGLGEPDVLRHALDLTEMPFLTSSILALGLPVPAQVEDARNLLQQWDIQSGKDLQTLGLDPELLEREGRPQVWSRIVEACGSVLEQATARGYNVDTSTRVYELVRMLTTSIIGDGYEDLVEACHRVGLKADVESCDLRKRLIDHERRILLVRCSQGTEQVHALETLNAFEGTSARFSPKPASPRVPAPQIAPVSTKVTSAYPELGIAAVDEEPFSHSAYLQGLGNEPASIYQQSRPESRSDSNNSLFDTFAAAFFHDPNKGAWVQKEAQEIFHLALFGPTRFVGGGWNYVRRVRHDWYREFNQKAAAFGGVSLWAQLWDKQPSTMEMVQLLADIYHIQLVVHFRTKDHYWDMVARGPTQLEGARKQIHLIHWRDEDIWTVARRVTPGDTWLANFPNHPLSLMPLIPAPNFTDGLRPVPLARNPSRGCEEDYQLEMNDPPRLPPGPTVQEGLSDDEDGDGRNGREEEKLGDAGEANRRAIESWAAHVSSRESGTDSKLDEGIEDKPADRATISKDQGGESLKPGDNMRDTNPQEHMDLGTLRSGIEPTEASEIEKWDDSERPPVEREIQEEQEALGFQADTEHFEENTEVKDQGRGGNGDEAHLNQRHHSVVEEQESPPQEEPRESQYPRSLSDPLSYSSTSGPRIPGLSLLNGTDEEPSSKAAPLEGSGHTFKVPSPSEDELFQEMKEAPSLIEQASTQESHNSRSSAPSPEPDHPSRYERQRYAGEATFDDGAIRFQGQRVPLHDEDNPSENAIQRDGRVAEEDEENGDETPCTLADSIEDDGRTGYAEDLEDPLDDWQDRTPRTQERMNLARSPLQRELPVDAYGDDGFGAQEYATGQSGEHESEAGYDSLFGD</sequence>
<feature type="compositionally biased region" description="Basic and acidic residues" evidence="1">
    <location>
        <begin position="737"/>
        <end position="761"/>
    </location>
</feature>
<reference evidence="2" key="1">
    <citation type="journal article" date="2020" name="Stud. Mycol.">
        <title>101 Dothideomycetes genomes: a test case for predicting lifestyles and emergence of pathogens.</title>
        <authorList>
            <person name="Haridas S."/>
            <person name="Albert R."/>
            <person name="Binder M."/>
            <person name="Bloem J."/>
            <person name="Labutti K."/>
            <person name="Salamov A."/>
            <person name="Andreopoulos B."/>
            <person name="Baker S."/>
            <person name="Barry K."/>
            <person name="Bills G."/>
            <person name="Bluhm B."/>
            <person name="Cannon C."/>
            <person name="Castanera R."/>
            <person name="Culley D."/>
            <person name="Daum C."/>
            <person name="Ezra D."/>
            <person name="Gonzalez J."/>
            <person name="Henrissat B."/>
            <person name="Kuo A."/>
            <person name="Liang C."/>
            <person name="Lipzen A."/>
            <person name="Lutzoni F."/>
            <person name="Magnuson J."/>
            <person name="Mondo S."/>
            <person name="Nolan M."/>
            <person name="Ohm R."/>
            <person name="Pangilinan J."/>
            <person name="Park H.-J."/>
            <person name="Ramirez L."/>
            <person name="Alfaro M."/>
            <person name="Sun H."/>
            <person name="Tritt A."/>
            <person name="Yoshinaga Y."/>
            <person name="Zwiers L.-H."/>
            <person name="Turgeon B."/>
            <person name="Goodwin S."/>
            <person name="Spatafora J."/>
            <person name="Crous P."/>
            <person name="Grigoriev I."/>
        </authorList>
    </citation>
    <scope>NUCLEOTIDE SEQUENCE</scope>
    <source>
        <strain evidence="2">Tuck. ex Michener</strain>
    </source>
</reference>
<evidence type="ECO:0000313" key="3">
    <source>
        <dbReference type="Proteomes" id="UP000800092"/>
    </source>
</evidence>
<feature type="region of interest" description="Disordered" evidence="1">
    <location>
        <begin position="574"/>
        <end position="1014"/>
    </location>
</feature>
<evidence type="ECO:0000313" key="2">
    <source>
        <dbReference type="EMBL" id="KAF2233832.1"/>
    </source>
</evidence>
<feature type="compositionally biased region" description="Basic and acidic residues" evidence="1">
    <location>
        <begin position="709"/>
        <end position="726"/>
    </location>
</feature>
<keyword evidence="3" id="KW-1185">Reference proteome</keyword>
<feature type="compositionally biased region" description="Basic and acidic residues" evidence="1">
    <location>
        <begin position="645"/>
        <end position="669"/>
    </location>
</feature>
<feature type="compositionally biased region" description="Basic and acidic residues" evidence="1">
    <location>
        <begin position="682"/>
        <end position="694"/>
    </location>
</feature>
<organism evidence="2 3">
    <name type="scientific">Viridothelium virens</name>
    <name type="common">Speckled blister lichen</name>
    <name type="synonym">Trypethelium virens</name>
    <dbReference type="NCBI Taxonomy" id="1048519"/>
    <lineage>
        <taxon>Eukaryota</taxon>
        <taxon>Fungi</taxon>
        <taxon>Dikarya</taxon>
        <taxon>Ascomycota</taxon>
        <taxon>Pezizomycotina</taxon>
        <taxon>Dothideomycetes</taxon>
        <taxon>Dothideomycetes incertae sedis</taxon>
        <taxon>Trypetheliales</taxon>
        <taxon>Trypetheliaceae</taxon>
        <taxon>Viridothelium</taxon>
    </lineage>
</organism>
<feature type="compositionally biased region" description="Basic and acidic residues" evidence="1">
    <location>
        <begin position="957"/>
        <end position="966"/>
    </location>
</feature>
<feature type="compositionally biased region" description="Low complexity" evidence="1">
    <location>
        <begin position="785"/>
        <end position="799"/>
    </location>
</feature>
<evidence type="ECO:0000256" key="1">
    <source>
        <dbReference type="SAM" id="MobiDB-lite"/>
    </source>
</evidence>
<dbReference type="EMBL" id="ML991803">
    <property type="protein sequence ID" value="KAF2233832.1"/>
    <property type="molecule type" value="Genomic_DNA"/>
</dbReference>
<accession>A0A6A6H755</accession>
<feature type="compositionally biased region" description="Polar residues" evidence="1">
    <location>
        <begin position="852"/>
        <end position="867"/>
    </location>
</feature>
<feature type="compositionally biased region" description="Basic and acidic residues" evidence="1">
    <location>
        <begin position="616"/>
        <end position="637"/>
    </location>
</feature>
<dbReference type="AlphaFoldDB" id="A0A6A6H755"/>
<protein>
    <submittedName>
        <fullName evidence="2">Uncharacterized protein</fullName>
    </submittedName>
</protein>
<feature type="region of interest" description="Disordered" evidence="1">
    <location>
        <begin position="1"/>
        <end position="30"/>
    </location>
</feature>
<gene>
    <name evidence="2" type="ORF">EV356DRAFT_577213</name>
</gene>
<name>A0A6A6H755_VIRVR</name>
<feature type="compositionally biased region" description="Basic and acidic residues" evidence="1">
    <location>
        <begin position="870"/>
        <end position="882"/>
    </location>
</feature>
<proteinExistence type="predicted"/>
<dbReference type="Proteomes" id="UP000800092">
    <property type="component" value="Unassembled WGS sequence"/>
</dbReference>